<organism evidence="3 4">
    <name type="scientific">Faecalibacillus faecis</name>
    <dbReference type="NCBI Taxonomy" id="1982628"/>
    <lineage>
        <taxon>Bacteria</taxon>
        <taxon>Bacillati</taxon>
        <taxon>Bacillota</taxon>
        <taxon>Erysipelotrichia</taxon>
        <taxon>Erysipelotrichales</taxon>
        <taxon>Coprobacillaceae</taxon>
        <taxon>Faecalibacillus</taxon>
    </lineage>
</organism>
<name>A0A2T3FZ03_9FIRM</name>
<dbReference type="AlphaFoldDB" id="A0A2T3FZ03"/>
<dbReference type="EMBL" id="PYLP01000006">
    <property type="protein sequence ID" value="PST40544.1"/>
    <property type="molecule type" value="Genomic_DNA"/>
</dbReference>
<gene>
    <name evidence="3" type="ORF">C7U55_06425</name>
</gene>
<dbReference type="Proteomes" id="UP000241201">
    <property type="component" value="Unassembled WGS sequence"/>
</dbReference>
<protein>
    <recommendedName>
        <fullName evidence="5">DUF2335 domain-containing protein</fullName>
    </recommendedName>
</protein>
<evidence type="ECO:0000256" key="2">
    <source>
        <dbReference type="SAM" id="Phobius"/>
    </source>
</evidence>
<proteinExistence type="predicted"/>
<feature type="transmembrane region" description="Helical" evidence="2">
    <location>
        <begin position="140"/>
        <end position="158"/>
    </location>
</feature>
<feature type="transmembrane region" description="Helical" evidence="2">
    <location>
        <begin position="116"/>
        <end position="134"/>
    </location>
</feature>
<dbReference type="InterPro" id="IPR019284">
    <property type="entry name" value="RP532"/>
</dbReference>
<evidence type="ECO:0000256" key="1">
    <source>
        <dbReference type="SAM" id="MobiDB-lite"/>
    </source>
</evidence>
<feature type="region of interest" description="Disordered" evidence="1">
    <location>
        <begin position="1"/>
        <end position="21"/>
    </location>
</feature>
<sequence>MGTALKENQSEVLDSETETEIDNEKQEIADIREVNDILDKSDLSKTQKIKVLQLVARKEEYSGPIPHPSHLGNYEKILPGSADRILKMAERQSMHRQDNQTKIVDFEIKFRGRGQIFGFILAFAGIIGGFVLVLSDKDVIGLSVLIGSLATLILAFLYGKAVNNNKNSDEND</sequence>
<keyword evidence="2" id="KW-0812">Transmembrane</keyword>
<dbReference type="Pfam" id="PF10097">
    <property type="entry name" value="DUF2335"/>
    <property type="match status" value="1"/>
</dbReference>
<keyword evidence="2" id="KW-1133">Transmembrane helix</keyword>
<keyword evidence="4" id="KW-1185">Reference proteome</keyword>
<dbReference type="GeneID" id="77470724"/>
<reference evidence="4" key="1">
    <citation type="submission" date="2018-03" db="EMBL/GenBank/DDBJ databases">
        <title>Lachnoclostridium SNUG30370 gen.nov., sp.nov., isolated from human faeces.</title>
        <authorList>
            <person name="Seo B."/>
            <person name="Jeon K."/>
            <person name="Ko G."/>
        </authorList>
    </citation>
    <scope>NUCLEOTIDE SEQUENCE [LARGE SCALE GENOMIC DNA]</scope>
    <source>
        <strain evidence="4">SNUG30370</strain>
    </source>
</reference>
<evidence type="ECO:0000313" key="4">
    <source>
        <dbReference type="Proteomes" id="UP000241201"/>
    </source>
</evidence>
<keyword evidence="2" id="KW-0472">Membrane</keyword>
<evidence type="ECO:0000313" key="3">
    <source>
        <dbReference type="EMBL" id="PST40544.1"/>
    </source>
</evidence>
<comment type="caution">
    <text evidence="3">The sequence shown here is derived from an EMBL/GenBank/DDBJ whole genome shotgun (WGS) entry which is preliminary data.</text>
</comment>
<accession>A0A2T3FZ03</accession>
<feature type="compositionally biased region" description="Polar residues" evidence="1">
    <location>
        <begin position="1"/>
        <end position="12"/>
    </location>
</feature>
<dbReference type="RefSeq" id="WP_106987851.1">
    <property type="nucleotide sequence ID" value="NZ_JAJCFI010000005.1"/>
</dbReference>
<evidence type="ECO:0008006" key="5">
    <source>
        <dbReference type="Google" id="ProtNLM"/>
    </source>
</evidence>